<feature type="domain" description="ABC transmembrane type-1" evidence="8">
    <location>
        <begin position="74"/>
        <end position="276"/>
    </location>
</feature>
<evidence type="ECO:0000256" key="4">
    <source>
        <dbReference type="ARBA" id="ARBA00022692"/>
    </source>
</evidence>
<evidence type="ECO:0000256" key="6">
    <source>
        <dbReference type="ARBA" id="ARBA00023136"/>
    </source>
</evidence>
<dbReference type="PANTHER" id="PTHR43744:SF9">
    <property type="entry name" value="POLYGALACTURONAN_RHAMNOGALACTURONAN TRANSPORT SYSTEM PERMEASE PROTEIN YTCP"/>
    <property type="match status" value="1"/>
</dbReference>
<feature type="transmembrane region" description="Helical" evidence="7">
    <location>
        <begin position="142"/>
        <end position="163"/>
    </location>
</feature>
<feature type="transmembrane region" description="Helical" evidence="7">
    <location>
        <begin position="81"/>
        <end position="99"/>
    </location>
</feature>
<evidence type="ECO:0000259" key="8">
    <source>
        <dbReference type="PROSITE" id="PS50928"/>
    </source>
</evidence>
<evidence type="ECO:0000256" key="3">
    <source>
        <dbReference type="ARBA" id="ARBA00022475"/>
    </source>
</evidence>
<dbReference type="EMBL" id="LVWI01000035">
    <property type="protein sequence ID" value="OKP87492.1"/>
    <property type="molecule type" value="Genomic_DNA"/>
</dbReference>
<keyword evidence="4 7" id="KW-0812">Transmembrane</keyword>
<dbReference type="CDD" id="cd06261">
    <property type="entry name" value="TM_PBP2"/>
    <property type="match status" value="1"/>
</dbReference>
<dbReference type="Pfam" id="PF00528">
    <property type="entry name" value="BPD_transp_1"/>
    <property type="match status" value="1"/>
</dbReference>
<dbReference type="SUPFAM" id="SSF161098">
    <property type="entry name" value="MetI-like"/>
    <property type="match status" value="1"/>
</dbReference>
<dbReference type="Gene3D" id="1.10.3720.10">
    <property type="entry name" value="MetI-like"/>
    <property type="match status" value="1"/>
</dbReference>
<proteinExistence type="inferred from homology"/>
<feature type="transmembrane region" description="Helical" evidence="7">
    <location>
        <begin position="184"/>
        <end position="209"/>
    </location>
</feature>
<feature type="transmembrane region" description="Helical" evidence="7">
    <location>
        <begin position="111"/>
        <end position="130"/>
    </location>
</feature>
<comment type="subcellular location">
    <subcellularLocation>
        <location evidence="1 7">Cell membrane</location>
        <topology evidence="1 7">Multi-pass membrane protein</topology>
    </subcellularLocation>
</comment>
<comment type="caution">
    <text evidence="9">The sequence shown here is derived from an EMBL/GenBank/DDBJ whole genome shotgun (WGS) entry which is preliminary data.</text>
</comment>
<dbReference type="Proteomes" id="UP000186058">
    <property type="component" value="Unassembled WGS sequence"/>
</dbReference>
<name>A0ABX3ESG1_9BACL</name>
<keyword evidence="5 7" id="KW-1133">Transmembrane helix</keyword>
<reference evidence="9 10" key="1">
    <citation type="submission" date="2016-03" db="EMBL/GenBank/DDBJ databases">
        <authorList>
            <person name="Sant'Anna F.H."/>
            <person name="Ambrosini A."/>
            <person name="Souza R."/>
            <person name="Bach E."/>
            <person name="Fernandes G."/>
            <person name="Balsanelli E."/>
            <person name="Baura V.A."/>
            <person name="Souza E.M."/>
            <person name="Passaglia L."/>
        </authorList>
    </citation>
    <scope>NUCLEOTIDE SEQUENCE [LARGE SCALE GENOMIC DNA]</scope>
    <source>
        <strain evidence="9 10">P26E</strain>
    </source>
</reference>
<evidence type="ECO:0000256" key="1">
    <source>
        <dbReference type="ARBA" id="ARBA00004651"/>
    </source>
</evidence>
<dbReference type="PANTHER" id="PTHR43744">
    <property type="entry name" value="ABC TRANSPORTER PERMEASE PROTEIN MG189-RELATED-RELATED"/>
    <property type="match status" value="1"/>
</dbReference>
<dbReference type="InterPro" id="IPR000515">
    <property type="entry name" value="MetI-like"/>
</dbReference>
<organism evidence="9 10">
    <name type="scientific">Paenibacillus helianthi</name>
    <dbReference type="NCBI Taxonomy" id="1349432"/>
    <lineage>
        <taxon>Bacteria</taxon>
        <taxon>Bacillati</taxon>
        <taxon>Bacillota</taxon>
        <taxon>Bacilli</taxon>
        <taxon>Bacillales</taxon>
        <taxon>Paenibacillaceae</taxon>
        <taxon>Paenibacillus</taxon>
    </lineage>
</organism>
<feature type="transmembrane region" description="Helical" evidence="7">
    <location>
        <begin position="262"/>
        <end position="279"/>
    </location>
</feature>
<evidence type="ECO:0000256" key="5">
    <source>
        <dbReference type="ARBA" id="ARBA00022989"/>
    </source>
</evidence>
<dbReference type="InterPro" id="IPR035906">
    <property type="entry name" value="MetI-like_sf"/>
</dbReference>
<gene>
    <name evidence="9" type="ORF">A3844_10525</name>
</gene>
<evidence type="ECO:0000313" key="9">
    <source>
        <dbReference type="EMBL" id="OKP87492.1"/>
    </source>
</evidence>
<keyword evidence="2 7" id="KW-0813">Transport</keyword>
<accession>A0ABX3ESG1</accession>
<sequence length="294" mass="33009">MYKRSKSRMLFMICNYVFLIALSIVCLLPMLNVLAVSFSSSGAVSAGQVNFWPVDFNLHSYAVVMKYGTFMHSLFNSAERLVLGSVLSLFICVLTAYPLSKENDKFPWRSIYAWIFVITILFNGGLIPSYLAVKQTGLLDTIWALVLPGAVNVFNVILVLNFFRGLPKELEESALMDGANHLTVLFRIYLPVSLPSLATVALLTMVFHWNSWFDGLIYMKSPEHYPLATYLQAVTIDANSLKNMKMQDPDTLKFVSDRTGRAAQIFLTALPILLVYPFLQKYFVKGLVLGSVKG</sequence>
<dbReference type="PROSITE" id="PS50928">
    <property type="entry name" value="ABC_TM1"/>
    <property type="match status" value="1"/>
</dbReference>
<protein>
    <submittedName>
        <fullName evidence="9">ABC transporter permease</fullName>
    </submittedName>
</protein>
<comment type="similarity">
    <text evidence="7">Belongs to the binding-protein-dependent transport system permease family.</text>
</comment>
<evidence type="ECO:0000256" key="7">
    <source>
        <dbReference type="RuleBase" id="RU363032"/>
    </source>
</evidence>
<keyword evidence="6 7" id="KW-0472">Membrane</keyword>
<evidence type="ECO:0000313" key="10">
    <source>
        <dbReference type="Proteomes" id="UP000186058"/>
    </source>
</evidence>
<dbReference type="RefSeq" id="WP_074107384.1">
    <property type="nucleotide sequence ID" value="NZ_LVWI01000035.1"/>
</dbReference>
<keyword evidence="3" id="KW-1003">Cell membrane</keyword>
<evidence type="ECO:0000256" key="2">
    <source>
        <dbReference type="ARBA" id="ARBA00022448"/>
    </source>
</evidence>
<keyword evidence="10" id="KW-1185">Reference proteome</keyword>